<dbReference type="Proteomes" id="UP001059596">
    <property type="component" value="Chromosome 3R"/>
</dbReference>
<feature type="region of interest" description="Disordered" evidence="8">
    <location>
        <begin position="906"/>
        <end position="952"/>
    </location>
</feature>
<feature type="region of interest" description="Disordered" evidence="8">
    <location>
        <begin position="1066"/>
        <end position="1097"/>
    </location>
</feature>
<dbReference type="CDD" id="cd00077">
    <property type="entry name" value="HDc"/>
    <property type="match status" value="1"/>
</dbReference>
<keyword evidence="3 6" id="KW-0479">Metal-binding</keyword>
<evidence type="ECO:0000259" key="9">
    <source>
        <dbReference type="PROSITE" id="PS51845"/>
    </source>
</evidence>
<feature type="binding site" evidence="6">
    <location>
        <position position="741"/>
    </location>
    <ligand>
        <name>Zn(2+)</name>
        <dbReference type="ChEBI" id="CHEBI:29105"/>
        <label>1</label>
    </ligand>
</feature>
<name>A0A9Q0BUX2_9MUSC</name>
<dbReference type="InterPro" id="IPR009292">
    <property type="entry name" value="RRP36"/>
</dbReference>
<dbReference type="GO" id="GO:0047555">
    <property type="term" value="F:3',5'-cyclic-GMP phosphodiesterase activity"/>
    <property type="evidence" value="ECO:0007669"/>
    <property type="project" value="UniProtKB-ARBA"/>
</dbReference>
<evidence type="ECO:0000256" key="5">
    <source>
        <dbReference type="ARBA" id="ARBA00022801"/>
    </source>
</evidence>
<gene>
    <name evidence="10" type="ORF">M5D96_001653</name>
</gene>
<dbReference type="GO" id="GO:0007165">
    <property type="term" value="P:signal transduction"/>
    <property type="evidence" value="ECO:0007669"/>
    <property type="project" value="InterPro"/>
</dbReference>
<feature type="binding site" evidence="6">
    <location>
        <position position="631"/>
    </location>
    <ligand>
        <name>Zn(2+)</name>
        <dbReference type="ChEBI" id="CHEBI:29105"/>
        <label>1</label>
    </ligand>
</feature>
<keyword evidence="5 7" id="KW-0378">Hydrolase</keyword>
<dbReference type="Gene3D" id="1.10.1300.10">
    <property type="entry name" value="3'5'-cyclic nucleotide phosphodiesterase, catalytic domain"/>
    <property type="match status" value="1"/>
</dbReference>
<dbReference type="InterPro" id="IPR002073">
    <property type="entry name" value="PDEase_catalytic_dom"/>
</dbReference>
<dbReference type="EMBL" id="JAMKOV010000001">
    <property type="protein sequence ID" value="KAI8045472.1"/>
    <property type="molecule type" value="Genomic_DNA"/>
</dbReference>
<dbReference type="Pfam" id="PF00233">
    <property type="entry name" value="PDEase_I"/>
    <property type="match status" value="1"/>
</dbReference>
<feature type="compositionally biased region" description="Low complexity" evidence="8">
    <location>
        <begin position="923"/>
        <end position="944"/>
    </location>
</feature>
<dbReference type="Pfam" id="PF01590">
    <property type="entry name" value="GAF"/>
    <property type="match status" value="2"/>
</dbReference>
<evidence type="ECO:0000256" key="7">
    <source>
        <dbReference type="RuleBase" id="RU363067"/>
    </source>
</evidence>
<feature type="compositionally biased region" description="Polar residues" evidence="8">
    <location>
        <begin position="17"/>
        <end position="26"/>
    </location>
</feature>
<dbReference type="SMART" id="SM00065">
    <property type="entry name" value="GAF"/>
    <property type="match status" value="2"/>
</dbReference>
<feature type="domain" description="PDEase" evidence="9">
    <location>
        <begin position="543"/>
        <end position="600"/>
    </location>
</feature>
<keyword evidence="4" id="KW-0677">Repeat</keyword>
<evidence type="ECO:0000256" key="1">
    <source>
        <dbReference type="ARBA" id="ARBA00007648"/>
    </source>
</evidence>
<dbReference type="GO" id="GO:0046068">
    <property type="term" value="P:cGMP metabolic process"/>
    <property type="evidence" value="ECO:0007669"/>
    <property type="project" value="UniProtKB-ARBA"/>
</dbReference>
<dbReference type="GO" id="GO:0046872">
    <property type="term" value="F:metal ion binding"/>
    <property type="evidence" value="ECO:0007669"/>
    <property type="project" value="UniProtKB-KW"/>
</dbReference>
<proteinExistence type="inferred from homology"/>
<protein>
    <recommendedName>
        <fullName evidence="7">Phosphodiesterase</fullName>
        <ecNumber evidence="7">3.1.4.-</ecNumber>
    </recommendedName>
</protein>
<feature type="binding site" evidence="6">
    <location>
        <position position="631"/>
    </location>
    <ligand>
        <name>Zn(2+)</name>
        <dbReference type="ChEBI" id="CHEBI:29105"/>
        <label>2</label>
    </ligand>
</feature>
<comment type="cofactor">
    <cofactor evidence="7">
        <name>a divalent metal cation</name>
        <dbReference type="ChEBI" id="CHEBI:60240"/>
    </cofactor>
    <text evidence="7">Binds 2 divalent metal cations per subunit. Site 1 may preferentially bind zinc ions, while site 2 has a preference for magnesium and/or manganese ions.</text>
</comment>
<dbReference type="InterPro" id="IPR003607">
    <property type="entry name" value="HD/PDEase_dom"/>
</dbReference>
<evidence type="ECO:0000256" key="6">
    <source>
        <dbReference type="PIRSR" id="PIRSR623088-3"/>
    </source>
</evidence>
<keyword evidence="11" id="KW-1185">Reference proteome</keyword>
<dbReference type="Gene3D" id="2.30.42.10">
    <property type="match status" value="1"/>
</dbReference>
<comment type="caution">
    <text evidence="10">The sequence shown here is derived from an EMBL/GenBank/DDBJ whole genome shotgun (WGS) entry which is preliminary data.</text>
</comment>
<evidence type="ECO:0000256" key="2">
    <source>
        <dbReference type="ARBA" id="ARBA00022535"/>
    </source>
</evidence>
<feature type="region of interest" description="Disordered" evidence="8">
    <location>
        <begin position="849"/>
        <end position="874"/>
    </location>
</feature>
<dbReference type="PANTHER" id="PTHR11347">
    <property type="entry name" value="CYCLIC NUCLEOTIDE PHOSPHODIESTERASE"/>
    <property type="match status" value="1"/>
</dbReference>
<dbReference type="InterPro" id="IPR036971">
    <property type="entry name" value="PDEase_catalytic_dom_sf"/>
</dbReference>
<feature type="region of interest" description="Disordered" evidence="8">
    <location>
        <begin position="1"/>
        <end position="85"/>
    </location>
</feature>
<dbReference type="PROSITE" id="PS00126">
    <property type="entry name" value="PDEASE_I_1"/>
    <property type="match status" value="1"/>
</dbReference>
<dbReference type="InterPro" id="IPR023174">
    <property type="entry name" value="PDEase_CS"/>
</dbReference>
<keyword evidence="2" id="KW-0140">cGMP</keyword>
<feature type="compositionally biased region" description="Basic and acidic residues" evidence="8">
    <location>
        <begin position="854"/>
        <end position="865"/>
    </location>
</feature>
<dbReference type="SUPFAM" id="SSF55781">
    <property type="entry name" value="GAF domain-like"/>
    <property type="match status" value="2"/>
</dbReference>
<dbReference type="Pfam" id="PF06102">
    <property type="entry name" value="RRP36"/>
    <property type="match status" value="1"/>
</dbReference>
<dbReference type="FunFam" id="3.30.450.40:FF:000032">
    <property type="entry name" value="Phosphodiesterase"/>
    <property type="match status" value="1"/>
</dbReference>
<evidence type="ECO:0000256" key="8">
    <source>
        <dbReference type="SAM" id="MobiDB-lite"/>
    </source>
</evidence>
<sequence length="1418" mass="158092">MTDVSSPGGAAAAPVEITTSSTTAPLTNGANKTATSTATGATPSIPSSSSGGNQAKLEHHHRQSNNNRPTERLGKPSPTTSQQDVDEVARLFEEKPEAFEKWLTERAPPEALSRLQEFIENRKPHKRPSVTSDLFQQWMAASPTVQQSRRHLMDLDEGELFMELIRDVANELDIDVLCHKILVNVGLLTHADRGSLFLAKGTPTNKYLVAKLFDVTQKTALKDAVTRASAEEIIIPFGIGIAGMVAQTKQMINIKEAYKDARFNCEIDLKTGYKTNAILCMPICNYEGDIIGVAQIINKTNGCMEFDEHDVEIFRRYLTFCGIGIQNAQLFEMSVQEYRRNQILLNLARSIFEEQNNLECLVTKIMTEARELLKCERCSVFLSHLEKIIEKPNQPATRAIKSADSFEEKAANVSRPSITELSTSTLAQIAQFVATTGQTVNICDVHEWVRDHNQIRAEDEIDSTQAILCMPIMNAQKKVIGVAQLINKANGVPFTESDASIFEAFAIFCGLGIHNTQMYENACKLMAKQKVALECLSYHATASQDQTEKLTQDAIAEAESYNLYSFTFTDFELVDDDTCRAVLRMFMQCNLVSQFQIPYDTMFAMLKTGKMERFMTDLEILGLLVACLCHDLDHRGTNNAFQTKTESPLAILYTTSTMEHHHFDQCVMILNSEGNNIFQALSPEDYRSVMKTVESAILSTDLAMYFKKRNAFLELVENGEFDWQGEEKKDLLCGMMMTACDVSAIAKPWEVQHKVAKLVADEFFDQGDLEKLQLNTQPVAMMDRERKDELPKMQVGFIDVICLPLYRVEMGLTWIDHDTIDKPVEEFAACADEEIKDIEFTVTTLNCNQQSQHGSEDSHTPEHQRSGSRLSMKKTGALGKALSKTLYNSMDGSKPKTSLKLLESHVSEDMDDKSPTSPSQPQASGSMGRMSASSSTSSAGGQMADKSKKRSKLLHKNYKFVSQIRAKEVGQLKKQLDEVEDDQEKYQIKDTMQRLINKNVEDKRWHTKQKQLKKERSGIQKKHNLGQQPHYLTKTRIKLMALRGSLRLEMFLRRCTASSVFHSHAQNRKSSQISVKGDNPNSHDYSGQDQQNDGQKESGWRRLVRFFVPFSLGAVVSAMDLTPAIAASKMSGRRREFNFIADVVAGCADSVVYIEIKDTRHFDYFSGQPITASNGSGFIIEQNGLILTNAHVVINKPHTMVQVNNLSVMRLGKSSTLRSGEWVVALGSPLALSNTVTAGVISSTQRASQELGLRNRDINYLQTDAAITFGNSGGPLVNLDGEAIGVTAGISFAIPIDYVKVFLERAAERRKKGSAYKTGYPVKRYMGITMLTLTPDILFELKSRSQNMPSNLTHGVLVWKVIVGGGLQPGDIVTHINKKEIKNSSDVYDALADNSKDLDIVILRGVKQMHVTITPEDP</sequence>
<evidence type="ECO:0000313" key="11">
    <source>
        <dbReference type="Proteomes" id="UP001059596"/>
    </source>
</evidence>
<dbReference type="InterPro" id="IPR009003">
    <property type="entry name" value="Peptidase_S1_PA"/>
</dbReference>
<dbReference type="SUPFAM" id="SSF50156">
    <property type="entry name" value="PDZ domain-like"/>
    <property type="match status" value="1"/>
</dbReference>
<dbReference type="SUPFAM" id="SSF50494">
    <property type="entry name" value="Trypsin-like serine proteases"/>
    <property type="match status" value="1"/>
</dbReference>
<dbReference type="CDD" id="cd06785">
    <property type="entry name" value="cpPDZ_HtrA-like"/>
    <property type="match status" value="1"/>
</dbReference>
<comment type="similarity">
    <text evidence="1 7">Belongs to the cyclic nucleotide phosphodiesterase family.</text>
</comment>
<accession>A0A9Q0BUX2</accession>
<dbReference type="InterPro" id="IPR023088">
    <property type="entry name" value="PDEase"/>
</dbReference>
<feature type="compositionally biased region" description="Polar residues" evidence="8">
    <location>
        <begin position="1068"/>
        <end position="1093"/>
    </location>
</feature>
<feature type="binding site" evidence="6">
    <location>
        <position position="630"/>
    </location>
    <ligand>
        <name>Zn(2+)</name>
        <dbReference type="ChEBI" id="CHEBI:29105"/>
        <label>1</label>
    </ligand>
</feature>
<dbReference type="EC" id="3.1.4.-" evidence="7"/>
<feature type="domain" description="PDEase" evidence="9">
    <location>
        <begin position="601"/>
        <end position="834"/>
    </location>
</feature>
<evidence type="ECO:0000256" key="3">
    <source>
        <dbReference type="ARBA" id="ARBA00022723"/>
    </source>
</evidence>
<dbReference type="InterPro" id="IPR029016">
    <property type="entry name" value="GAF-like_dom_sf"/>
</dbReference>
<dbReference type="PROSITE" id="PS51845">
    <property type="entry name" value="PDEASE_I_2"/>
    <property type="match status" value="2"/>
</dbReference>
<dbReference type="Gene3D" id="2.40.10.120">
    <property type="match status" value="2"/>
</dbReference>
<evidence type="ECO:0000313" key="10">
    <source>
        <dbReference type="EMBL" id="KAI8045472.1"/>
    </source>
</evidence>
<feature type="compositionally biased region" description="Low complexity" evidence="8">
    <location>
        <begin position="27"/>
        <end position="53"/>
    </location>
</feature>
<dbReference type="InterPro" id="IPR003018">
    <property type="entry name" value="GAF"/>
</dbReference>
<dbReference type="PRINTS" id="PR00387">
    <property type="entry name" value="PDIESTERASE1"/>
</dbReference>
<dbReference type="SUPFAM" id="SSF109604">
    <property type="entry name" value="HD-domain/PDEase-like"/>
    <property type="match status" value="1"/>
</dbReference>
<reference evidence="10" key="1">
    <citation type="journal article" date="2023" name="Genome Biol. Evol.">
        <title>Long-read-based Genome Assembly of Drosophila gunungcola Reveals Fewer Chemosensory Genes in Flower-breeding Species.</title>
        <authorList>
            <person name="Negi A."/>
            <person name="Liao B.Y."/>
            <person name="Yeh S.D."/>
        </authorList>
    </citation>
    <scope>NUCLEOTIDE SEQUENCE</scope>
    <source>
        <strain evidence="10">Sukarami</strain>
    </source>
</reference>
<dbReference type="FunFam" id="1.10.1300.10:FF:000003">
    <property type="entry name" value="Phosphodiesterase"/>
    <property type="match status" value="1"/>
</dbReference>
<dbReference type="FunFam" id="3.30.450.40:FF:000031">
    <property type="entry name" value="Phosphodiesterase"/>
    <property type="match status" value="1"/>
</dbReference>
<dbReference type="Gene3D" id="3.30.450.40">
    <property type="match status" value="2"/>
</dbReference>
<evidence type="ECO:0000256" key="4">
    <source>
        <dbReference type="ARBA" id="ARBA00022737"/>
    </source>
</evidence>
<dbReference type="InterPro" id="IPR036034">
    <property type="entry name" value="PDZ_sf"/>
</dbReference>
<dbReference type="Pfam" id="PF13365">
    <property type="entry name" value="Trypsin_2"/>
    <property type="match status" value="1"/>
</dbReference>
<organism evidence="10 11">
    <name type="scientific">Drosophila gunungcola</name>
    <name type="common">fruit fly</name>
    <dbReference type="NCBI Taxonomy" id="103775"/>
    <lineage>
        <taxon>Eukaryota</taxon>
        <taxon>Metazoa</taxon>
        <taxon>Ecdysozoa</taxon>
        <taxon>Arthropoda</taxon>
        <taxon>Hexapoda</taxon>
        <taxon>Insecta</taxon>
        <taxon>Pterygota</taxon>
        <taxon>Neoptera</taxon>
        <taxon>Endopterygota</taxon>
        <taxon>Diptera</taxon>
        <taxon>Brachycera</taxon>
        <taxon>Muscomorpha</taxon>
        <taxon>Ephydroidea</taxon>
        <taxon>Drosophilidae</taxon>
        <taxon>Drosophila</taxon>
        <taxon>Sophophora</taxon>
    </lineage>
</organism>